<gene>
    <name evidence="4" type="ORF">UFOPK3401_00789</name>
</gene>
<feature type="domain" description="SIS" evidence="3">
    <location>
        <begin position="46"/>
        <end position="184"/>
    </location>
</feature>
<sequence length="383" mass="39940">MEFKDALLDDPAALAAGDPQSMLEAIASSGAQVRRGLLWGVDNQELLSAIEREGRPRAVIICGMGGSAVAGDVVCALASGFAPVPVSTFRGYGLPAWVGPLDVVITISCSGETEETLLAFDEANRRGARVIAVGSDGSSLAKRATQASAVFVAVDPGGRAPRANLWALTVPLILIAKALKVVNVTTAQLEQAADVLDQECVTSGPSALFDENPAKNFAYFLAGTLPLVWGTSALTGVAASRCAAQLAENADYPCIHGELSEPNHNQVVMLDGPFAAMSNDADLFADPSDGGPSNVKLSLVLLRDVIENPQITKRAKACVDLATERGVFVHEISLADGTRSDSFIAFAQVVVRLDFATTYLALGLGINPSDIAPITSLKDRIAP</sequence>
<reference evidence="4" key="1">
    <citation type="submission" date="2020-05" db="EMBL/GenBank/DDBJ databases">
        <authorList>
            <person name="Chiriac C."/>
            <person name="Salcher M."/>
            <person name="Ghai R."/>
            <person name="Kavagutti S V."/>
        </authorList>
    </citation>
    <scope>NUCLEOTIDE SEQUENCE</scope>
</reference>
<dbReference type="GO" id="GO:0004476">
    <property type="term" value="F:mannose-6-phosphate isomerase activity"/>
    <property type="evidence" value="ECO:0007669"/>
    <property type="project" value="InterPro"/>
</dbReference>
<accession>A0A6J7DIA2</accession>
<dbReference type="InterPro" id="IPR001347">
    <property type="entry name" value="SIS_dom"/>
</dbReference>
<dbReference type="GO" id="GO:0004347">
    <property type="term" value="F:glucose-6-phosphate isomerase activity"/>
    <property type="evidence" value="ECO:0007669"/>
    <property type="project" value="InterPro"/>
</dbReference>
<protein>
    <submittedName>
        <fullName evidence="4">Unannotated protein</fullName>
    </submittedName>
</protein>
<dbReference type="AlphaFoldDB" id="A0A6J7DIA2"/>
<evidence type="ECO:0000313" key="4">
    <source>
        <dbReference type="EMBL" id="CAB4870702.1"/>
    </source>
</evidence>
<dbReference type="GO" id="GO:1901135">
    <property type="term" value="P:carbohydrate derivative metabolic process"/>
    <property type="evidence" value="ECO:0007669"/>
    <property type="project" value="InterPro"/>
</dbReference>
<dbReference type="EMBL" id="CAFBLM010000030">
    <property type="protein sequence ID" value="CAB4870702.1"/>
    <property type="molecule type" value="Genomic_DNA"/>
</dbReference>
<evidence type="ECO:0000256" key="2">
    <source>
        <dbReference type="ARBA" id="ARBA00023235"/>
    </source>
</evidence>
<dbReference type="GO" id="GO:0005975">
    <property type="term" value="P:carbohydrate metabolic process"/>
    <property type="evidence" value="ECO:0007669"/>
    <property type="project" value="InterPro"/>
</dbReference>
<dbReference type="InterPro" id="IPR019490">
    <property type="entry name" value="Glu6P/Mann6P_isomerase_C"/>
</dbReference>
<name>A0A6J7DIA2_9ZZZZ</name>
<evidence type="ECO:0000259" key="3">
    <source>
        <dbReference type="PROSITE" id="PS51464"/>
    </source>
</evidence>
<dbReference type="InterPro" id="IPR046348">
    <property type="entry name" value="SIS_dom_sf"/>
</dbReference>
<dbReference type="Pfam" id="PF10432">
    <property type="entry name" value="bact-PGI_C"/>
    <property type="match status" value="1"/>
</dbReference>
<proteinExistence type="inferred from homology"/>
<evidence type="ECO:0000256" key="1">
    <source>
        <dbReference type="ARBA" id="ARBA00010523"/>
    </source>
</evidence>
<dbReference type="PROSITE" id="PS51464">
    <property type="entry name" value="SIS"/>
    <property type="match status" value="1"/>
</dbReference>
<dbReference type="Pfam" id="PF01380">
    <property type="entry name" value="SIS"/>
    <property type="match status" value="1"/>
</dbReference>
<dbReference type="SUPFAM" id="SSF53697">
    <property type="entry name" value="SIS domain"/>
    <property type="match status" value="1"/>
</dbReference>
<organism evidence="4">
    <name type="scientific">freshwater metagenome</name>
    <dbReference type="NCBI Taxonomy" id="449393"/>
    <lineage>
        <taxon>unclassified sequences</taxon>
        <taxon>metagenomes</taxon>
        <taxon>ecological metagenomes</taxon>
    </lineage>
</organism>
<dbReference type="Gene3D" id="3.40.50.10490">
    <property type="entry name" value="Glucose-6-phosphate isomerase like protein, domain 1"/>
    <property type="match status" value="2"/>
</dbReference>
<dbReference type="GO" id="GO:0097367">
    <property type="term" value="F:carbohydrate derivative binding"/>
    <property type="evidence" value="ECO:0007669"/>
    <property type="project" value="InterPro"/>
</dbReference>
<keyword evidence="2" id="KW-0413">Isomerase</keyword>
<comment type="similarity">
    <text evidence="1">Belongs to the PGI/PMI family.</text>
</comment>